<reference evidence="1 2" key="1">
    <citation type="submission" date="2021-01" db="EMBL/GenBank/DDBJ databases">
        <title>Genomic Encyclopedia of Type Strains, Phase IV (KMG-IV): sequencing the most valuable type-strain genomes for metagenomic binning, comparative biology and taxonomic classification.</title>
        <authorList>
            <person name="Goeker M."/>
        </authorList>
    </citation>
    <scope>NUCLEOTIDE SEQUENCE [LARGE SCALE GENOMIC DNA]</scope>
    <source>
        <strain evidence="1 2">DSM 25879</strain>
    </source>
</reference>
<name>A0ABS2NXV4_9BACI</name>
<evidence type="ECO:0000313" key="1">
    <source>
        <dbReference type="EMBL" id="MBM7619343.1"/>
    </source>
</evidence>
<sequence>MKRLLIMTVGKTHSGKSTFAGLLEKELENSIVMDQDNHAEFINTYYRKLQPKQGPNTLKHDISHLIVEYAKKQTDSHLIICNSNRYQKGREYLLKNLFPPAEFFRIIVHFDIPDQVLQTRVSLSERNTKIFRSASTFVEVLKRQQAEMVTDPAIGEADHLFVIRDGREVDSVIQEIVRISKKPEGGTA</sequence>
<accession>A0ABS2NXV4</accession>
<dbReference type="InterPro" id="IPR027417">
    <property type="entry name" value="P-loop_NTPase"/>
</dbReference>
<dbReference type="Gene3D" id="3.40.50.300">
    <property type="entry name" value="P-loop containing nucleotide triphosphate hydrolases"/>
    <property type="match status" value="1"/>
</dbReference>
<keyword evidence="2" id="KW-1185">Reference proteome</keyword>
<dbReference type="RefSeq" id="WP_204414335.1">
    <property type="nucleotide sequence ID" value="NZ_JAFBED010000002.1"/>
</dbReference>
<dbReference type="EMBL" id="JAFBED010000002">
    <property type="protein sequence ID" value="MBM7619343.1"/>
    <property type="molecule type" value="Genomic_DNA"/>
</dbReference>
<dbReference type="SUPFAM" id="SSF52540">
    <property type="entry name" value="P-loop containing nucleoside triphosphate hydrolases"/>
    <property type="match status" value="1"/>
</dbReference>
<proteinExistence type="predicted"/>
<dbReference type="Proteomes" id="UP000737402">
    <property type="component" value="Unassembled WGS sequence"/>
</dbReference>
<evidence type="ECO:0000313" key="2">
    <source>
        <dbReference type="Proteomes" id="UP000737402"/>
    </source>
</evidence>
<protein>
    <submittedName>
        <fullName evidence="1">tRNA uridine 5-carbamoylmethylation protein Kti12</fullName>
    </submittedName>
</protein>
<organism evidence="1 2">
    <name type="scientific">Sutcliffiella tianshenii</name>
    <dbReference type="NCBI Taxonomy" id="1463404"/>
    <lineage>
        <taxon>Bacteria</taxon>
        <taxon>Bacillati</taxon>
        <taxon>Bacillota</taxon>
        <taxon>Bacilli</taxon>
        <taxon>Bacillales</taxon>
        <taxon>Bacillaceae</taxon>
        <taxon>Sutcliffiella</taxon>
    </lineage>
</organism>
<comment type="caution">
    <text evidence="1">The sequence shown here is derived from an EMBL/GenBank/DDBJ whole genome shotgun (WGS) entry which is preliminary data.</text>
</comment>
<gene>
    <name evidence="1" type="ORF">JOC95_001192</name>
</gene>